<dbReference type="AlphaFoldDB" id="W1PG45"/>
<organism evidence="1 2">
    <name type="scientific">Amborella trichopoda</name>
    <dbReference type="NCBI Taxonomy" id="13333"/>
    <lineage>
        <taxon>Eukaryota</taxon>
        <taxon>Viridiplantae</taxon>
        <taxon>Streptophyta</taxon>
        <taxon>Embryophyta</taxon>
        <taxon>Tracheophyta</taxon>
        <taxon>Spermatophyta</taxon>
        <taxon>Magnoliopsida</taxon>
        <taxon>Amborellales</taxon>
        <taxon>Amborellaceae</taxon>
        <taxon>Amborella</taxon>
    </lineage>
</organism>
<sequence>MTSLSSWNRDLWRNRGEAAGIAIYGPIGGRSGWNRDLWRNRGDRGSWNRDLWRNRGEAAGIAIYSAIRAARIEIYGVIGVKR</sequence>
<dbReference type="HOGENOM" id="CLU_2561325_0_0_1"/>
<dbReference type="Gramene" id="ERN06933">
    <property type="protein sequence ID" value="ERN06933"/>
    <property type="gene ID" value="AMTR_s00005p00262390"/>
</dbReference>
<dbReference type="Proteomes" id="UP000017836">
    <property type="component" value="Unassembled WGS sequence"/>
</dbReference>
<proteinExistence type="predicted"/>
<evidence type="ECO:0000313" key="1">
    <source>
        <dbReference type="EMBL" id="ERN06933.1"/>
    </source>
</evidence>
<keyword evidence="2" id="KW-1185">Reference proteome</keyword>
<name>W1PG45_AMBTC</name>
<reference evidence="2" key="1">
    <citation type="journal article" date="2013" name="Science">
        <title>The Amborella genome and the evolution of flowering plants.</title>
        <authorList>
            <consortium name="Amborella Genome Project"/>
        </authorList>
    </citation>
    <scope>NUCLEOTIDE SEQUENCE [LARGE SCALE GENOMIC DNA]</scope>
</reference>
<gene>
    <name evidence="1" type="ORF">AMTR_s00005p00262390</name>
</gene>
<accession>W1PG45</accession>
<protein>
    <submittedName>
        <fullName evidence="1">Uncharacterized protein</fullName>
    </submittedName>
</protein>
<dbReference type="EMBL" id="KI393866">
    <property type="protein sequence ID" value="ERN06933.1"/>
    <property type="molecule type" value="Genomic_DNA"/>
</dbReference>
<evidence type="ECO:0000313" key="2">
    <source>
        <dbReference type="Proteomes" id="UP000017836"/>
    </source>
</evidence>